<dbReference type="Gene3D" id="3.40.190.10">
    <property type="entry name" value="Periplasmic binding protein-like II"/>
    <property type="match status" value="2"/>
</dbReference>
<evidence type="ECO:0000313" key="1">
    <source>
        <dbReference type="EMBL" id="TQL43392.1"/>
    </source>
</evidence>
<sequence length="226" mass="23442">MITLYSGLVVRKPLVDTLIPAFEEATGERIEATFEPTTVLLEKIAGGDRPDLLLGVSSSLGELANEGVLDPASIADIAVSAVGFARLPESPAPAGGGADEFLRYLLASRAVAYTLSGASGLHFMRVLSDRGLLERLDERAVRLPAGLTAEAVIDGRADVAIQQVSELRSVTGEHIVAPIPHELQAYGRFAIGARVGAPAAAVAFAKTLSEEPAQAAFAGMGLSAPE</sequence>
<comment type="caution">
    <text evidence="1">The sequence shown here is derived from an EMBL/GenBank/DDBJ whole genome shotgun (WGS) entry which is preliminary data.</text>
</comment>
<dbReference type="SUPFAM" id="SSF53850">
    <property type="entry name" value="Periplasmic binding protein-like II"/>
    <property type="match status" value="1"/>
</dbReference>
<dbReference type="EMBL" id="VFON01000001">
    <property type="protein sequence ID" value="TQL43392.1"/>
    <property type="molecule type" value="Genomic_DNA"/>
</dbReference>
<dbReference type="GO" id="GO:0030973">
    <property type="term" value="F:molybdate ion binding"/>
    <property type="evidence" value="ECO:0007669"/>
    <property type="project" value="TreeGrafter"/>
</dbReference>
<organism evidence="1 2">
    <name type="scientific">Leucobacter komagatae</name>
    <dbReference type="NCBI Taxonomy" id="55969"/>
    <lineage>
        <taxon>Bacteria</taxon>
        <taxon>Bacillati</taxon>
        <taxon>Actinomycetota</taxon>
        <taxon>Actinomycetes</taxon>
        <taxon>Micrococcales</taxon>
        <taxon>Microbacteriaceae</taxon>
        <taxon>Leucobacter</taxon>
    </lineage>
</organism>
<dbReference type="PANTHER" id="PTHR30632:SF11">
    <property type="entry name" value="BLR4797 PROTEIN"/>
    <property type="match status" value="1"/>
</dbReference>
<dbReference type="OrthoDB" id="8216219at2"/>
<proteinExistence type="predicted"/>
<dbReference type="Pfam" id="PF13531">
    <property type="entry name" value="SBP_bac_11"/>
    <property type="match status" value="1"/>
</dbReference>
<dbReference type="RefSeq" id="WP_141886716.1">
    <property type="nucleotide sequence ID" value="NZ_BAAAUY010000010.1"/>
</dbReference>
<protein>
    <submittedName>
        <fullName evidence="1">Molybdate transport system substrate-binding protein</fullName>
    </submittedName>
</protein>
<accession>A0A542Y5M6</accession>
<dbReference type="InterPro" id="IPR050682">
    <property type="entry name" value="ModA/WtpA"/>
</dbReference>
<dbReference type="PANTHER" id="PTHR30632">
    <property type="entry name" value="MOLYBDATE-BINDING PERIPLASMIC PROTEIN"/>
    <property type="match status" value="1"/>
</dbReference>
<gene>
    <name evidence="1" type="ORF">FB468_1413</name>
</gene>
<reference evidence="1 2" key="1">
    <citation type="submission" date="2019-06" db="EMBL/GenBank/DDBJ databases">
        <title>Sequencing the genomes of 1000 actinobacteria strains.</title>
        <authorList>
            <person name="Klenk H.-P."/>
        </authorList>
    </citation>
    <scope>NUCLEOTIDE SEQUENCE [LARGE SCALE GENOMIC DNA]</scope>
    <source>
        <strain evidence="1 2">DSM 8803</strain>
    </source>
</reference>
<keyword evidence="2" id="KW-1185">Reference proteome</keyword>
<evidence type="ECO:0000313" key="2">
    <source>
        <dbReference type="Proteomes" id="UP000319094"/>
    </source>
</evidence>
<dbReference type="Proteomes" id="UP000319094">
    <property type="component" value="Unassembled WGS sequence"/>
</dbReference>
<dbReference type="GO" id="GO:0015689">
    <property type="term" value="P:molybdate ion transport"/>
    <property type="evidence" value="ECO:0007669"/>
    <property type="project" value="TreeGrafter"/>
</dbReference>
<dbReference type="AlphaFoldDB" id="A0A542Y5M6"/>
<name>A0A542Y5M6_9MICO</name>